<proteinExistence type="inferred from homology"/>
<comment type="similarity">
    <text evidence="2 7">Belongs to the ExbD/TolR family.</text>
</comment>
<organism evidence="9 10">
    <name type="scientific">Marinimicrobium koreense</name>
    <dbReference type="NCBI Taxonomy" id="306545"/>
    <lineage>
        <taxon>Bacteria</taxon>
        <taxon>Pseudomonadati</taxon>
        <taxon>Pseudomonadota</taxon>
        <taxon>Gammaproteobacteria</taxon>
        <taxon>Cellvibrionales</taxon>
        <taxon>Cellvibrionaceae</taxon>
        <taxon>Marinimicrobium</taxon>
    </lineage>
</organism>
<dbReference type="Proteomes" id="UP000273643">
    <property type="component" value="Unassembled WGS sequence"/>
</dbReference>
<dbReference type="EMBL" id="RJUK01000001">
    <property type="protein sequence ID" value="ROQ21601.1"/>
    <property type="molecule type" value="Genomic_DNA"/>
</dbReference>
<dbReference type="GO" id="GO:0005886">
    <property type="term" value="C:plasma membrane"/>
    <property type="evidence" value="ECO:0007669"/>
    <property type="project" value="UniProtKB-SubCell"/>
</dbReference>
<comment type="caution">
    <text evidence="9">The sequence shown here is derived from an EMBL/GenBank/DDBJ whole genome shotgun (WGS) entry which is preliminary data.</text>
</comment>
<evidence type="ECO:0000256" key="3">
    <source>
        <dbReference type="ARBA" id="ARBA00022475"/>
    </source>
</evidence>
<evidence type="ECO:0000256" key="6">
    <source>
        <dbReference type="ARBA" id="ARBA00023136"/>
    </source>
</evidence>
<keyword evidence="10" id="KW-1185">Reference proteome</keyword>
<dbReference type="GO" id="GO:0015031">
    <property type="term" value="P:protein transport"/>
    <property type="evidence" value="ECO:0007669"/>
    <property type="project" value="UniProtKB-KW"/>
</dbReference>
<protein>
    <submittedName>
        <fullName evidence="9">Biopolymer transport protein ExbD</fullName>
    </submittedName>
</protein>
<comment type="subcellular location">
    <subcellularLocation>
        <location evidence="1">Cell membrane</location>
        <topology evidence="1">Single-pass membrane protein</topology>
    </subcellularLocation>
    <subcellularLocation>
        <location evidence="7">Cell membrane</location>
        <topology evidence="7">Single-pass type II membrane protein</topology>
    </subcellularLocation>
</comment>
<evidence type="ECO:0000313" key="9">
    <source>
        <dbReference type="EMBL" id="ROQ21601.1"/>
    </source>
</evidence>
<gene>
    <name evidence="9" type="ORF">EDC38_2227</name>
</gene>
<evidence type="ECO:0000256" key="5">
    <source>
        <dbReference type="ARBA" id="ARBA00022989"/>
    </source>
</evidence>
<keyword evidence="4 7" id="KW-0812">Transmembrane</keyword>
<keyword evidence="6 8" id="KW-0472">Membrane</keyword>
<keyword evidence="7" id="KW-0813">Transport</keyword>
<dbReference type="AlphaFoldDB" id="A0A3N1P248"/>
<dbReference type="InterPro" id="IPR003400">
    <property type="entry name" value="ExbD"/>
</dbReference>
<dbReference type="RefSeq" id="WP_123638566.1">
    <property type="nucleotide sequence ID" value="NZ_RJUK01000001.1"/>
</dbReference>
<sequence length="172" mass="19237">MFHRRRHRHREEAELDITSFMNLMIILVPVLLMSMVFARITVLDLQLPKSASSEASETDEPNKQIELIIRDDYFQVNFPAGAPVERVPHQDGEPDLPALSELLQQVKQMLKNQGIDKNDIVILSEPDTPYQTLVSAMDTARSFRAVVAASVVNAELFPVISLGDAPAQEASE</sequence>
<reference evidence="9 10" key="1">
    <citation type="submission" date="2018-11" db="EMBL/GenBank/DDBJ databases">
        <title>Genomic Encyclopedia of Type Strains, Phase IV (KMG-IV): sequencing the most valuable type-strain genomes for metagenomic binning, comparative biology and taxonomic classification.</title>
        <authorList>
            <person name="Goeker M."/>
        </authorList>
    </citation>
    <scope>NUCLEOTIDE SEQUENCE [LARGE SCALE GENOMIC DNA]</scope>
    <source>
        <strain evidence="9 10">DSM 16974</strain>
    </source>
</reference>
<accession>A0A3N1P248</accession>
<dbReference type="OrthoDB" id="9150865at2"/>
<evidence type="ECO:0000256" key="8">
    <source>
        <dbReference type="SAM" id="Phobius"/>
    </source>
</evidence>
<evidence type="ECO:0000256" key="4">
    <source>
        <dbReference type="ARBA" id="ARBA00022692"/>
    </source>
</evidence>
<keyword evidence="7" id="KW-0653">Protein transport</keyword>
<dbReference type="Pfam" id="PF02472">
    <property type="entry name" value="ExbD"/>
    <property type="match status" value="1"/>
</dbReference>
<keyword evidence="3" id="KW-1003">Cell membrane</keyword>
<evidence type="ECO:0000256" key="1">
    <source>
        <dbReference type="ARBA" id="ARBA00004162"/>
    </source>
</evidence>
<evidence type="ECO:0000256" key="2">
    <source>
        <dbReference type="ARBA" id="ARBA00005811"/>
    </source>
</evidence>
<evidence type="ECO:0000256" key="7">
    <source>
        <dbReference type="RuleBase" id="RU003879"/>
    </source>
</evidence>
<keyword evidence="5 8" id="KW-1133">Transmembrane helix</keyword>
<evidence type="ECO:0000313" key="10">
    <source>
        <dbReference type="Proteomes" id="UP000273643"/>
    </source>
</evidence>
<feature type="transmembrane region" description="Helical" evidence="8">
    <location>
        <begin position="20"/>
        <end position="40"/>
    </location>
</feature>
<dbReference type="GO" id="GO:0022857">
    <property type="term" value="F:transmembrane transporter activity"/>
    <property type="evidence" value="ECO:0007669"/>
    <property type="project" value="InterPro"/>
</dbReference>
<name>A0A3N1P248_9GAMM</name>